<dbReference type="STRING" id="660517.SAMN04487946_11134"/>
<dbReference type="AlphaFoldDB" id="A0A1H3IXH4"/>
<feature type="region of interest" description="Disordered" evidence="1">
    <location>
        <begin position="1"/>
        <end position="26"/>
    </location>
</feature>
<evidence type="ECO:0000313" key="3">
    <source>
        <dbReference type="Proteomes" id="UP000199170"/>
    </source>
</evidence>
<dbReference type="Proteomes" id="UP000199170">
    <property type="component" value="Unassembled WGS sequence"/>
</dbReference>
<name>A0A1H3IXH4_9EURY</name>
<evidence type="ECO:0000256" key="1">
    <source>
        <dbReference type="SAM" id="MobiDB-lite"/>
    </source>
</evidence>
<organism evidence="2 3">
    <name type="scientific">Halobellus clavatus</name>
    <dbReference type="NCBI Taxonomy" id="660517"/>
    <lineage>
        <taxon>Archaea</taxon>
        <taxon>Methanobacteriati</taxon>
        <taxon>Methanobacteriota</taxon>
        <taxon>Stenosarchaea group</taxon>
        <taxon>Halobacteria</taxon>
        <taxon>Halobacteriales</taxon>
        <taxon>Haloferacaceae</taxon>
        <taxon>Halobellus</taxon>
    </lineage>
</organism>
<gene>
    <name evidence="2" type="ORF">SAMN04487946_11134</name>
</gene>
<reference evidence="3" key="1">
    <citation type="submission" date="2016-10" db="EMBL/GenBank/DDBJ databases">
        <authorList>
            <person name="Varghese N."/>
            <person name="Submissions S."/>
        </authorList>
    </citation>
    <scope>NUCLEOTIDE SEQUENCE [LARGE SCALE GENOMIC DNA]</scope>
    <source>
        <strain evidence="3">CGMCC 1.10118</strain>
    </source>
</reference>
<protein>
    <submittedName>
        <fullName evidence="2">Uncharacterized protein</fullName>
    </submittedName>
</protein>
<evidence type="ECO:0000313" key="2">
    <source>
        <dbReference type="EMBL" id="SDY31989.1"/>
    </source>
</evidence>
<accession>A0A1H3IXH4</accession>
<keyword evidence="3" id="KW-1185">Reference proteome</keyword>
<dbReference type="EMBL" id="FNPB01000011">
    <property type="protein sequence ID" value="SDY31989.1"/>
    <property type="molecule type" value="Genomic_DNA"/>
</dbReference>
<sequence>MSALAFPVRDGSEPAPLDHSSLASNKPTELASTIRAGDHIFERTVTDSRNQFPIPEVKAVYRRRIITNVELTQEGRSLAVHFQERLPADESMVAVLHSSDPEWRTYPPAGMPDFPRLDVEPDEKPDWRVSHWEPERVTPPPLQDITDLTVHRVSGRGSRRLINHLLIGGPDGRIDHRLGGVAKWKAGFIATQDGHPYSVAVLAQPYTYCYDGAREELYVTRLANHPNRPPNTSSWMLARLRDWVREHTERERLVAIAGVDDNTGVCYRAAGFELDRIKPVSSTDWENREGRTVPRRDEWTKRRYVSSV</sequence>
<proteinExistence type="predicted"/>